<protein>
    <submittedName>
        <fullName evidence="3">Scavenger mRNA decapping enzyme carboxy-term-binding protein</fullName>
    </submittedName>
</protein>
<feature type="short sequence motif" description="Histidine triad motif" evidence="1">
    <location>
        <begin position="101"/>
        <end position="105"/>
    </location>
</feature>
<dbReference type="PANTHER" id="PTHR46243:SF1">
    <property type="entry name" value="BIS(5'-ADENOSYL)-TRIPHOSPHATASE"/>
    <property type="match status" value="1"/>
</dbReference>
<dbReference type="STRING" id="312017.Q23FD8"/>
<dbReference type="InterPro" id="IPR011146">
    <property type="entry name" value="HIT-like"/>
</dbReference>
<name>Q23FD8_TETTS</name>
<dbReference type="PROSITE" id="PS00892">
    <property type="entry name" value="HIT_1"/>
    <property type="match status" value="1"/>
</dbReference>
<dbReference type="RefSeq" id="XP_001015460.4">
    <property type="nucleotide sequence ID" value="XM_001015460.4"/>
</dbReference>
<dbReference type="OrthoDB" id="680339at2759"/>
<keyword evidence="4" id="KW-1185">Reference proteome</keyword>
<dbReference type="eggNOG" id="KOG3379">
    <property type="taxonomic scope" value="Eukaryota"/>
</dbReference>
<sequence length="276" mass="32063">MSASVVANLTVQFGKSQLPLSQIFILRKNVFATTNLKPACPGHVLVASRRPVKRLHELTEVETLDLWTTVQQVSRVMEQIHKFPCQIGVQDGTDAGQTIDHVHIHIIPFPKEYSQDVIMDSEGRIKCNLNEENQIQKYYQIQKDLLEQQMIWPKKLTNIELTLNKGQTSSIDQIQIDQSIQLNSFINVNNIFLDDICSYVFRQCNQFILKYYALQKYDSANQYIDKQIDILCLKYMISKISIVDKHLHIIFYIKISLKLQQEGQLKVDRLFVCLFD</sequence>
<evidence type="ECO:0000256" key="1">
    <source>
        <dbReference type="PROSITE-ProRule" id="PRU00464"/>
    </source>
</evidence>
<accession>Q23FD8</accession>
<feature type="domain" description="HIT" evidence="2">
    <location>
        <begin position="9"/>
        <end position="119"/>
    </location>
</feature>
<dbReference type="InterPro" id="IPR036265">
    <property type="entry name" value="HIT-like_sf"/>
</dbReference>
<dbReference type="HOGENOM" id="CLU_056776_7_1_1"/>
<dbReference type="Proteomes" id="UP000009168">
    <property type="component" value="Unassembled WGS sequence"/>
</dbReference>
<dbReference type="Gene3D" id="3.30.428.10">
    <property type="entry name" value="HIT-like"/>
    <property type="match status" value="1"/>
</dbReference>
<dbReference type="InterPro" id="IPR051884">
    <property type="entry name" value="Bis(5'-adenosyl)-TPase_reg"/>
</dbReference>
<organism evidence="3 4">
    <name type="scientific">Tetrahymena thermophila (strain SB210)</name>
    <dbReference type="NCBI Taxonomy" id="312017"/>
    <lineage>
        <taxon>Eukaryota</taxon>
        <taxon>Sar</taxon>
        <taxon>Alveolata</taxon>
        <taxon>Ciliophora</taxon>
        <taxon>Intramacronucleata</taxon>
        <taxon>Oligohymenophorea</taxon>
        <taxon>Hymenostomatida</taxon>
        <taxon>Tetrahymenina</taxon>
        <taxon>Tetrahymenidae</taxon>
        <taxon>Tetrahymena</taxon>
    </lineage>
</organism>
<evidence type="ECO:0000313" key="3">
    <source>
        <dbReference type="EMBL" id="EAR95215.4"/>
    </source>
</evidence>
<dbReference type="InterPro" id="IPR019808">
    <property type="entry name" value="Histidine_triad_CS"/>
</dbReference>
<dbReference type="PANTHER" id="PTHR46243">
    <property type="entry name" value="BIS(5'-ADENOSYL)-TRIPHOSPHATASE"/>
    <property type="match status" value="1"/>
</dbReference>
<dbReference type="GO" id="GO:0003824">
    <property type="term" value="F:catalytic activity"/>
    <property type="evidence" value="ECO:0007669"/>
    <property type="project" value="InterPro"/>
</dbReference>
<dbReference type="EMBL" id="GG662706">
    <property type="protein sequence ID" value="EAR95215.4"/>
    <property type="molecule type" value="Genomic_DNA"/>
</dbReference>
<proteinExistence type="predicted"/>
<dbReference type="AlphaFoldDB" id="Q23FD8"/>
<dbReference type="InParanoid" id="Q23FD8"/>
<dbReference type="KEGG" id="tet:TTHERM_00378790"/>
<gene>
    <name evidence="3" type="ORF">TTHERM_00378790</name>
</gene>
<dbReference type="GeneID" id="7828277"/>
<dbReference type="SUPFAM" id="SSF54197">
    <property type="entry name" value="HIT-like"/>
    <property type="match status" value="1"/>
</dbReference>
<dbReference type="PROSITE" id="PS51084">
    <property type="entry name" value="HIT_2"/>
    <property type="match status" value="1"/>
</dbReference>
<dbReference type="Pfam" id="PF01230">
    <property type="entry name" value="HIT"/>
    <property type="match status" value="1"/>
</dbReference>
<evidence type="ECO:0000313" key="4">
    <source>
        <dbReference type="Proteomes" id="UP000009168"/>
    </source>
</evidence>
<reference evidence="4" key="1">
    <citation type="journal article" date="2006" name="PLoS Biol.">
        <title>Macronuclear genome sequence of the ciliate Tetrahymena thermophila, a model eukaryote.</title>
        <authorList>
            <person name="Eisen J.A."/>
            <person name="Coyne R.S."/>
            <person name="Wu M."/>
            <person name="Wu D."/>
            <person name="Thiagarajan M."/>
            <person name="Wortman J.R."/>
            <person name="Badger J.H."/>
            <person name="Ren Q."/>
            <person name="Amedeo P."/>
            <person name="Jones K.M."/>
            <person name="Tallon L.J."/>
            <person name="Delcher A.L."/>
            <person name="Salzberg S.L."/>
            <person name="Silva J.C."/>
            <person name="Haas B.J."/>
            <person name="Majoros W.H."/>
            <person name="Farzad M."/>
            <person name="Carlton J.M."/>
            <person name="Smith R.K. Jr."/>
            <person name="Garg J."/>
            <person name="Pearlman R.E."/>
            <person name="Karrer K.M."/>
            <person name="Sun L."/>
            <person name="Manning G."/>
            <person name="Elde N.C."/>
            <person name="Turkewitz A.P."/>
            <person name="Asai D.J."/>
            <person name="Wilkes D.E."/>
            <person name="Wang Y."/>
            <person name="Cai H."/>
            <person name="Collins K."/>
            <person name="Stewart B.A."/>
            <person name="Lee S.R."/>
            <person name="Wilamowska K."/>
            <person name="Weinberg Z."/>
            <person name="Ruzzo W.L."/>
            <person name="Wloga D."/>
            <person name="Gaertig J."/>
            <person name="Frankel J."/>
            <person name="Tsao C.-C."/>
            <person name="Gorovsky M.A."/>
            <person name="Keeling P.J."/>
            <person name="Waller R.F."/>
            <person name="Patron N.J."/>
            <person name="Cherry J.M."/>
            <person name="Stover N.A."/>
            <person name="Krieger C.J."/>
            <person name="del Toro C."/>
            <person name="Ryder H.F."/>
            <person name="Williamson S.C."/>
            <person name="Barbeau R.A."/>
            <person name="Hamilton E.P."/>
            <person name="Orias E."/>
        </authorList>
    </citation>
    <scope>NUCLEOTIDE SEQUENCE [LARGE SCALE GENOMIC DNA]</scope>
    <source>
        <strain evidence="4">SB210</strain>
    </source>
</reference>
<evidence type="ECO:0000259" key="2">
    <source>
        <dbReference type="PROSITE" id="PS51084"/>
    </source>
</evidence>